<feature type="chain" id="PRO_5022686729" evidence="2">
    <location>
        <begin position="22"/>
        <end position="352"/>
    </location>
</feature>
<evidence type="ECO:0000313" key="4">
    <source>
        <dbReference type="Proteomes" id="UP000317977"/>
    </source>
</evidence>
<gene>
    <name evidence="3" type="ORF">Poly59_02420</name>
</gene>
<evidence type="ECO:0000313" key="3">
    <source>
        <dbReference type="EMBL" id="TWU57335.1"/>
    </source>
</evidence>
<dbReference type="OrthoDB" id="260518at2"/>
<dbReference type="Proteomes" id="UP000317977">
    <property type="component" value="Unassembled WGS sequence"/>
</dbReference>
<feature type="region of interest" description="Disordered" evidence="1">
    <location>
        <begin position="328"/>
        <end position="352"/>
    </location>
</feature>
<feature type="signal peptide" evidence="2">
    <location>
        <begin position="1"/>
        <end position="21"/>
    </location>
</feature>
<evidence type="ECO:0000256" key="1">
    <source>
        <dbReference type="SAM" id="MobiDB-lite"/>
    </source>
</evidence>
<sequence length="352" mass="40178" precursor="true">MLMRCVLTIGVSLFMTLSLIADEAAEAEKKEAIVYDGLADLILLRDSVLSRYALMVTGETTTLSAESVNRPPIAINRIYKLHAGNKAKNFNYRAHGKVMGPGSSNRSFEFQYWVEFFQCGEKLKGRAGSADTHGYSQREKGQTVARFIGENRLSFVSFDPFDDLVLHAMFLQNEMLQRGWIEKVYLQESKFLSAEEVTQGDIVSKWHWRQHTLAFDIELTQSKAYGYMPTQVKYTSTNPNMPDRFGETNIKWKKNLKLSEWLPHVVKAAAGSSRGGAEVHHHWVFDWRVGDELDDKFFDCESTDFRLQFSPLYDFYFDTHAQPGGLFTGTPWRTPEELQPTNGLGKGQTRKN</sequence>
<keyword evidence="2" id="KW-0732">Signal</keyword>
<protein>
    <submittedName>
        <fullName evidence="3">Uncharacterized protein</fullName>
    </submittedName>
</protein>
<proteinExistence type="predicted"/>
<keyword evidence="4" id="KW-1185">Reference proteome</keyword>
<organism evidence="3 4">
    <name type="scientific">Rubripirellula reticaptiva</name>
    <dbReference type="NCBI Taxonomy" id="2528013"/>
    <lineage>
        <taxon>Bacteria</taxon>
        <taxon>Pseudomonadati</taxon>
        <taxon>Planctomycetota</taxon>
        <taxon>Planctomycetia</taxon>
        <taxon>Pirellulales</taxon>
        <taxon>Pirellulaceae</taxon>
        <taxon>Rubripirellula</taxon>
    </lineage>
</organism>
<dbReference type="EMBL" id="SJPX01000001">
    <property type="protein sequence ID" value="TWU57335.1"/>
    <property type="molecule type" value="Genomic_DNA"/>
</dbReference>
<name>A0A5C6F7U6_9BACT</name>
<accession>A0A5C6F7U6</accession>
<reference evidence="3 4" key="1">
    <citation type="submission" date="2019-02" db="EMBL/GenBank/DDBJ databases">
        <title>Deep-cultivation of Planctomycetes and their phenomic and genomic characterization uncovers novel biology.</title>
        <authorList>
            <person name="Wiegand S."/>
            <person name="Jogler M."/>
            <person name="Boedeker C."/>
            <person name="Pinto D."/>
            <person name="Vollmers J."/>
            <person name="Rivas-Marin E."/>
            <person name="Kohn T."/>
            <person name="Peeters S.H."/>
            <person name="Heuer A."/>
            <person name="Rast P."/>
            <person name="Oberbeckmann S."/>
            <person name="Bunk B."/>
            <person name="Jeske O."/>
            <person name="Meyerdierks A."/>
            <person name="Storesund J.E."/>
            <person name="Kallscheuer N."/>
            <person name="Luecker S."/>
            <person name="Lage O.M."/>
            <person name="Pohl T."/>
            <person name="Merkel B.J."/>
            <person name="Hornburger P."/>
            <person name="Mueller R.-W."/>
            <person name="Bruemmer F."/>
            <person name="Labrenz M."/>
            <person name="Spormann A.M."/>
            <person name="Op Den Camp H."/>
            <person name="Overmann J."/>
            <person name="Amann R."/>
            <person name="Jetten M.S.M."/>
            <person name="Mascher T."/>
            <person name="Medema M.H."/>
            <person name="Devos D.P."/>
            <person name="Kaster A.-K."/>
            <person name="Ovreas L."/>
            <person name="Rohde M."/>
            <person name="Galperin M.Y."/>
            <person name="Jogler C."/>
        </authorList>
    </citation>
    <scope>NUCLEOTIDE SEQUENCE [LARGE SCALE GENOMIC DNA]</scope>
    <source>
        <strain evidence="3 4">Poly59</strain>
    </source>
</reference>
<comment type="caution">
    <text evidence="3">The sequence shown here is derived from an EMBL/GenBank/DDBJ whole genome shotgun (WGS) entry which is preliminary data.</text>
</comment>
<dbReference type="RefSeq" id="WP_146532256.1">
    <property type="nucleotide sequence ID" value="NZ_SJPX01000001.1"/>
</dbReference>
<evidence type="ECO:0000256" key="2">
    <source>
        <dbReference type="SAM" id="SignalP"/>
    </source>
</evidence>
<dbReference type="AlphaFoldDB" id="A0A5C6F7U6"/>